<name>S5NDN6_LIMRT</name>
<evidence type="ECO:0000313" key="3">
    <source>
        <dbReference type="Proteomes" id="UP000015085"/>
    </source>
</evidence>
<gene>
    <name evidence="2" type="ORF">N134_04030</name>
</gene>
<sequence>MNSEKNKNTKFLDKIINIAKLLFNIGVMFILMYAMRVLIEISFIK</sequence>
<feature type="transmembrane region" description="Helical" evidence="1">
    <location>
        <begin position="21"/>
        <end position="39"/>
    </location>
</feature>
<accession>S5NDN6</accession>
<keyword evidence="1" id="KW-1133">Transmembrane helix</keyword>
<dbReference type="KEGG" id="lrr:N134_04030"/>
<dbReference type="HOGENOM" id="CLU_3201387_0_0_9"/>
<dbReference type="EMBL" id="CP006603">
    <property type="protein sequence ID" value="AGR65103.1"/>
    <property type="molecule type" value="Genomic_DNA"/>
</dbReference>
<evidence type="ECO:0000256" key="1">
    <source>
        <dbReference type="SAM" id="Phobius"/>
    </source>
</evidence>
<proteinExistence type="predicted"/>
<organism evidence="2 3">
    <name type="scientific">Limosilactobacillus reuteri TD1</name>
    <dbReference type="NCBI Taxonomy" id="1358027"/>
    <lineage>
        <taxon>Bacteria</taxon>
        <taxon>Bacillati</taxon>
        <taxon>Bacillota</taxon>
        <taxon>Bacilli</taxon>
        <taxon>Lactobacillales</taxon>
        <taxon>Lactobacillaceae</taxon>
        <taxon>Limosilactobacillus</taxon>
    </lineage>
</organism>
<keyword evidence="1" id="KW-0472">Membrane</keyword>
<protein>
    <submittedName>
        <fullName evidence="2">Uncharacterized protein</fullName>
    </submittedName>
</protein>
<keyword evidence="1" id="KW-0812">Transmembrane</keyword>
<dbReference type="AlphaFoldDB" id="S5NDN6"/>
<dbReference type="Proteomes" id="UP000015085">
    <property type="component" value="Chromosome"/>
</dbReference>
<reference evidence="2 3" key="1">
    <citation type="journal article" date="2014" name="Genome Announc.">
        <title>Complete Genome Sequences of Lactobacillus johnsonii Strain N6.2 and Lactobacillus reuteri Strain TD1.</title>
        <authorList>
            <person name="Leonard M.T."/>
            <person name="Valladares R.B."/>
            <person name="Ardissone A."/>
            <person name="Gonzalez C.F."/>
            <person name="Lorca G.L."/>
            <person name="Triplett E.W."/>
        </authorList>
    </citation>
    <scope>NUCLEOTIDE SEQUENCE [LARGE SCALE GENOMIC DNA]</scope>
    <source>
        <strain evidence="2 3">TD1</strain>
    </source>
</reference>
<evidence type="ECO:0000313" key="2">
    <source>
        <dbReference type="EMBL" id="AGR65103.1"/>
    </source>
</evidence>